<evidence type="ECO:0000256" key="4">
    <source>
        <dbReference type="ARBA" id="ARBA00022676"/>
    </source>
</evidence>
<dbReference type="PANTHER" id="PTHR11214:SF378">
    <property type="entry name" value="BETA-1,3-GALACTOSYLTRANSFERASE 4"/>
    <property type="match status" value="1"/>
</dbReference>
<evidence type="ECO:0000256" key="14">
    <source>
        <dbReference type="SAM" id="MobiDB-lite"/>
    </source>
</evidence>
<dbReference type="EC" id="2.4.1.-" evidence="13"/>
<dbReference type="Ensembl" id="ENSSHAT00000025825.1">
    <property type="protein sequence ID" value="ENSSHAP00000033489.1"/>
    <property type="gene ID" value="ENSSHAG00000027128.1"/>
</dbReference>
<evidence type="ECO:0000256" key="9">
    <source>
        <dbReference type="ARBA" id="ARBA00023034"/>
    </source>
</evidence>
<keyword evidence="16" id="KW-1185">Reference proteome</keyword>
<evidence type="ECO:0000256" key="6">
    <source>
        <dbReference type="ARBA" id="ARBA00022692"/>
    </source>
</evidence>
<dbReference type="AlphaFoldDB" id="A0A7N4P5T9"/>
<dbReference type="FunFam" id="3.90.550.50:FF:000001">
    <property type="entry name" value="Hexosyltransferase"/>
    <property type="match status" value="1"/>
</dbReference>
<keyword evidence="8 13" id="KW-1133">Transmembrane helix</keyword>
<dbReference type="GO" id="GO:0006629">
    <property type="term" value="P:lipid metabolic process"/>
    <property type="evidence" value="ECO:0007669"/>
    <property type="project" value="UniProtKB-KW"/>
</dbReference>
<dbReference type="Proteomes" id="UP000007648">
    <property type="component" value="Unassembled WGS sequence"/>
</dbReference>
<dbReference type="InterPro" id="IPR002659">
    <property type="entry name" value="Glyco_trans_31"/>
</dbReference>
<reference evidence="15" key="3">
    <citation type="submission" date="2025-09" db="UniProtKB">
        <authorList>
            <consortium name="Ensembl"/>
        </authorList>
    </citation>
    <scope>IDENTIFICATION</scope>
</reference>
<dbReference type="InParanoid" id="A0A7N4P5T9"/>
<keyword evidence="12" id="KW-0325">Glycoprotein</keyword>
<evidence type="ECO:0000256" key="13">
    <source>
        <dbReference type="RuleBase" id="RU363063"/>
    </source>
</evidence>
<reference evidence="15 16" key="1">
    <citation type="journal article" date="2011" name="Proc. Natl. Acad. Sci. U.S.A.">
        <title>Genetic diversity and population structure of the endangered marsupial Sarcophilus harrisii (Tasmanian devil).</title>
        <authorList>
            <person name="Miller W."/>
            <person name="Hayes V.M."/>
            <person name="Ratan A."/>
            <person name="Petersen D.C."/>
            <person name="Wittekindt N.E."/>
            <person name="Miller J."/>
            <person name="Walenz B."/>
            <person name="Knight J."/>
            <person name="Qi J."/>
            <person name="Zhao F."/>
            <person name="Wang Q."/>
            <person name="Bedoya-Reina O.C."/>
            <person name="Katiyar N."/>
            <person name="Tomsho L.P."/>
            <person name="Kasson L.M."/>
            <person name="Hardie R.A."/>
            <person name="Woodbridge P."/>
            <person name="Tindall E.A."/>
            <person name="Bertelsen M.F."/>
            <person name="Dixon D."/>
            <person name="Pyecroft S."/>
            <person name="Helgen K.M."/>
            <person name="Lesk A.M."/>
            <person name="Pringle T.H."/>
            <person name="Patterson N."/>
            <person name="Zhang Y."/>
            <person name="Kreiss A."/>
            <person name="Woods G.M."/>
            <person name="Jones M.E."/>
            <person name="Schuster S.C."/>
        </authorList>
    </citation>
    <scope>NUCLEOTIDE SEQUENCE [LARGE SCALE GENOMIC DNA]</scope>
</reference>
<keyword evidence="5" id="KW-0808">Transferase</keyword>
<dbReference type="OrthoDB" id="2139606at2759"/>
<gene>
    <name evidence="15" type="primary">LOC100932392</name>
</gene>
<dbReference type="GeneID" id="100932392"/>
<comment type="pathway">
    <text evidence="2">Protein modification; protein glycosylation.</text>
</comment>
<proteinExistence type="inferred from homology"/>
<keyword evidence="7 13" id="KW-0735">Signal-anchor</keyword>
<keyword evidence="9 13" id="KW-0333">Golgi apparatus</keyword>
<evidence type="ECO:0000313" key="15">
    <source>
        <dbReference type="Ensembl" id="ENSSHAP00000033489.1"/>
    </source>
</evidence>
<keyword evidence="10" id="KW-0443">Lipid metabolism</keyword>
<feature type="transmembrane region" description="Helical" evidence="13">
    <location>
        <begin position="20"/>
        <end position="40"/>
    </location>
</feature>
<comment type="subcellular location">
    <subcellularLocation>
        <location evidence="1 13">Golgi apparatus membrane</location>
        <topology evidence="1 13">Single-pass type II membrane protein</topology>
    </subcellularLocation>
</comment>
<evidence type="ECO:0000256" key="11">
    <source>
        <dbReference type="ARBA" id="ARBA00023136"/>
    </source>
</evidence>
<dbReference type="RefSeq" id="XP_023361501.1">
    <property type="nucleotide sequence ID" value="XM_023505733.2"/>
</dbReference>
<dbReference type="GO" id="GO:0000139">
    <property type="term" value="C:Golgi membrane"/>
    <property type="evidence" value="ECO:0007669"/>
    <property type="project" value="UniProtKB-SubCell"/>
</dbReference>
<evidence type="ECO:0000256" key="2">
    <source>
        <dbReference type="ARBA" id="ARBA00004922"/>
    </source>
</evidence>
<feature type="region of interest" description="Disordered" evidence="14">
    <location>
        <begin position="204"/>
        <end position="240"/>
    </location>
</feature>
<dbReference type="PROSITE" id="PS51257">
    <property type="entry name" value="PROKAR_LIPOPROTEIN"/>
    <property type="match status" value="1"/>
</dbReference>
<evidence type="ECO:0000256" key="8">
    <source>
        <dbReference type="ARBA" id="ARBA00022989"/>
    </source>
</evidence>
<dbReference type="GO" id="GO:0016758">
    <property type="term" value="F:hexosyltransferase activity"/>
    <property type="evidence" value="ECO:0007669"/>
    <property type="project" value="InterPro"/>
</dbReference>
<evidence type="ECO:0000256" key="7">
    <source>
        <dbReference type="ARBA" id="ARBA00022968"/>
    </source>
</evidence>
<dbReference type="GO" id="GO:0006493">
    <property type="term" value="P:protein O-linked glycosylation"/>
    <property type="evidence" value="ECO:0007669"/>
    <property type="project" value="TreeGrafter"/>
</dbReference>
<dbReference type="Gene3D" id="3.90.550.50">
    <property type="match status" value="1"/>
</dbReference>
<dbReference type="OMA" id="SHKLDPW"/>
<name>A0A7N4P5T9_SARHA</name>
<dbReference type="FunCoup" id="A0A7N4P5T9">
    <property type="interactions" value="125"/>
</dbReference>
<evidence type="ECO:0000313" key="16">
    <source>
        <dbReference type="Proteomes" id="UP000007648"/>
    </source>
</evidence>
<evidence type="ECO:0000256" key="12">
    <source>
        <dbReference type="ARBA" id="ARBA00023180"/>
    </source>
</evidence>
<evidence type="ECO:0000256" key="10">
    <source>
        <dbReference type="ARBA" id="ARBA00023098"/>
    </source>
</evidence>
<accession>A0A7N4P5T9</accession>
<evidence type="ECO:0000256" key="1">
    <source>
        <dbReference type="ARBA" id="ARBA00004323"/>
    </source>
</evidence>
<comment type="similarity">
    <text evidence="3 13">Belongs to the glycosyltransferase 31 family.</text>
</comment>
<protein>
    <recommendedName>
        <fullName evidence="13">Hexosyltransferase</fullName>
        <ecNumber evidence="13">2.4.1.-</ecNumber>
    </recommendedName>
</protein>
<evidence type="ECO:0000256" key="5">
    <source>
        <dbReference type="ARBA" id="ARBA00022679"/>
    </source>
</evidence>
<sequence length="396" mass="44340">MLHGRSLSNLNLFPIMSSCLLHPRCILLAALAFLCVWAIFGPSGLRKELSFTPPMPAPAAPAPPLSLPHLLIPNVGACRSSGSQPFLLILVSTAPEHQEQRDAIRASWGALREIHGHLVRTLFILGEPDDSRWENIKEVLRWEAQVEGDIVQAAFTDSYRNLTLKTLSGLAWAARYCPNVHYVLKTDDDVYINVPGLVAELDKREKDLQQRDPNRDRTVQGEAKAGERESEQPTRRPPAVPHLYLGHVHWRVYPSRLKGSRHQVSEVQWPSERGAFPPYGSGTGYVLSAPVLRLILRAAGAVPLIPVEDIFVGVIAKRVGVAPTHNSRIAGAARYPIDRCCFGRILLTSHHMEPWEMKSAWELVRGSSGNGDKPLCSWLQETLGMLRCWMLNWWYF</sequence>
<dbReference type="Pfam" id="PF01762">
    <property type="entry name" value="Galactosyl_T"/>
    <property type="match status" value="1"/>
</dbReference>
<dbReference type="PANTHER" id="PTHR11214">
    <property type="entry name" value="BETA-1,3-N-ACETYLGLUCOSAMINYLTRANSFERASE"/>
    <property type="match status" value="1"/>
</dbReference>
<evidence type="ECO:0000256" key="3">
    <source>
        <dbReference type="ARBA" id="ARBA00008661"/>
    </source>
</evidence>
<dbReference type="GeneTree" id="ENSGT00940000161798"/>
<keyword evidence="6 13" id="KW-0812">Transmembrane</keyword>
<reference evidence="15" key="2">
    <citation type="submission" date="2025-08" db="UniProtKB">
        <authorList>
            <consortium name="Ensembl"/>
        </authorList>
    </citation>
    <scope>IDENTIFICATION</scope>
</reference>
<organism evidence="15 16">
    <name type="scientific">Sarcophilus harrisii</name>
    <name type="common">Tasmanian devil</name>
    <name type="synonym">Sarcophilus laniarius</name>
    <dbReference type="NCBI Taxonomy" id="9305"/>
    <lineage>
        <taxon>Eukaryota</taxon>
        <taxon>Metazoa</taxon>
        <taxon>Chordata</taxon>
        <taxon>Craniata</taxon>
        <taxon>Vertebrata</taxon>
        <taxon>Euteleostomi</taxon>
        <taxon>Mammalia</taxon>
        <taxon>Metatheria</taxon>
        <taxon>Dasyuromorphia</taxon>
        <taxon>Dasyuridae</taxon>
        <taxon>Sarcophilus</taxon>
    </lineage>
</organism>
<keyword evidence="11 13" id="KW-0472">Membrane</keyword>
<keyword evidence="4 13" id="KW-0328">Glycosyltransferase</keyword>
<feature type="compositionally biased region" description="Basic and acidic residues" evidence="14">
    <location>
        <begin position="204"/>
        <end position="234"/>
    </location>
</feature>